<evidence type="ECO:0000256" key="3">
    <source>
        <dbReference type="ARBA" id="ARBA00022750"/>
    </source>
</evidence>
<comment type="similarity">
    <text evidence="1">Belongs to the peptidase A1 family.</text>
</comment>
<dbReference type="GO" id="GO:0006508">
    <property type="term" value="P:proteolysis"/>
    <property type="evidence" value="ECO:0007669"/>
    <property type="project" value="UniProtKB-KW"/>
</dbReference>
<protein>
    <submittedName>
        <fullName evidence="7">Protease B</fullName>
    </submittedName>
</protein>
<keyword evidence="8" id="KW-1185">Reference proteome</keyword>
<proteinExistence type="inferred from homology"/>
<dbReference type="CDD" id="cd06097">
    <property type="entry name" value="Aspergillopepsin_like"/>
    <property type="match status" value="1"/>
</dbReference>
<dbReference type="InterPro" id="IPR021109">
    <property type="entry name" value="Peptidase_aspartic_dom_sf"/>
</dbReference>
<dbReference type="InterPro" id="IPR001461">
    <property type="entry name" value="Aspartic_peptidase_A1"/>
</dbReference>
<evidence type="ECO:0000259" key="6">
    <source>
        <dbReference type="PROSITE" id="PS51767"/>
    </source>
</evidence>
<keyword evidence="4" id="KW-0378">Hydrolase</keyword>
<gene>
    <name evidence="7" type="ORF">BT63DRAFT_361465</name>
</gene>
<dbReference type="PANTHER" id="PTHR47966:SF1">
    <property type="entry name" value="ASPARTYL PROTEINASE"/>
    <property type="match status" value="1"/>
</dbReference>
<evidence type="ECO:0000256" key="1">
    <source>
        <dbReference type="ARBA" id="ARBA00007447"/>
    </source>
</evidence>
<dbReference type="Pfam" id="PF00026">
    <property type="entry name" value="Asp"/>
    <property type="match status" value="1"/>
</dbReference>
<keyword evidence="3" id="KW-0064">Aspartyl protease</keyword>
<reference evidence="7" key="1">
    <citation type="journal article" date="2020" name="Stud. Mycol.">
        <title>101 Dothideomycetes genomes: a test case for predicting lifestyles and emergence of pathogens.</title>
        <authorList>
            <person name="Haridas S."/>
            <person name="Albert R."/>
            <person name="Binder M."/>
            <person name="Bloem J."/>
            <person name="Labutti K."/>
            <person name="Salamov A."/>
            <person name="Andreopoulos B."/>
            <person name="Baker S."/>
            <person name="Barry K."/>
            <person name="Bills G."/>
            <person name="Bluhm B."/>
            <person name="Cannon C."/>
            <person name="Castanera R."/>
            <person name="Culley D."/>
            <person name="Daum C."/>
            <person name="Ezra D."/>
            <person name="Gonzalez J."/>
            <person name="Henrissat B."/>
            <person name="Kuo A."/>
            <person name="Liang C."/>
            <person name="Lipzen A."/>
            <person name="Lutzoni F."/>
            <person name="Magnuson J."/>
            <person name="Mondo S."/>
            <person name="Nolan M."/>
            <person name="Ohm R."/>
            <person name="Pangilinan J."/>
            <person name="Park H.-J."/>
            <person name="Ramirez L."/>
            <person name="Alfaro M."/>
            <person name="Sun H."/>
            <person name="Tritt A."/>
            <person name="Yoshinaga Y."/>
            <person name="Zwiers L.-H."/>
            <person name="Turgeon B."/>
            <person name="Goodwin S."/>
            <person name="Spatafora J."/>
            <person name="Crous P."/>
            <person name="Grigoriev I."/>
        </authorList>
    </citation>
    <scope>NUCLEOTIDE SEQUENCE</scope>
    <source>
        <strain evidence="7">CBS 115976</strain>
    </source>
</reference>
<dbReference type="AlphaFoldDB" id="A0A6A6UWH9"/>
<evidence type="ECO:0000256" key="4">
    <source>
        <dbReference type="ARBA" id="ARBA00022801"/>
    </source>
</evidence>
<evidence type="ECO:0000313" key="7">
    <source>
        <dbReference type="EMBL" id="KAF2675428.1"/>
    </source>
</evidence>
<accession>A0A6A6UWH9</accession>
<feature type="non-terminal residue" evidence="7">
    <location>
        <position position="339"/>
    </location>
</feature>
<organism evidence="7 8">
    <name type="scientific">Microthyrium microscopicum</name>
    <dbReference type="NCBI Taxonomy" id="703497"/>
    <lineage>
        <taxon>Eukaryota</taxon>
        <taxon>Fungi</taxon>
        <taxon>Dikarya</taxon>
        <taxon>Ascomycota</taxon>
        <taxon>Pezizomycotina</taxon>
        <taxon>Dothideomycetes</taxon>
        <taxon>Dothideomycetes incertae sedis</taxon>
        <taxon>Microthyriales</taxon>
        <taxon>Microthyriaceae</taxon>
        <taxon>Microthyrium</taxon>
    </lineage>
</organism>
<dbReference type="Gene3D" id="2.40.70.10">
    <property type="entry name" value="Acid Proteases"/>
    <property type="match status" value="2"/>
</dbReference>
<dbReference type="SUPFAM" id="SSF50630">
    <property type="entry name" value="Acid proteases"/>
    <property type="match status" value="1"/>
</dbReference>
<dbReference type="GO" id="GO:0004190">
    <property type="term" value="F:aspartic-type endopeptidase activity"/>
    <property type="evidence" value="ECO:0007669"/>
    <property type="project" value="UniProtKB-KW"/>
</dbReference>
<dbReference type="PROSITE" id="PS51767">
    <property type="entry name" value="PEPTIDASE_A1"/>
    <property type="match status" value="1"/>
</dbReference>
<dbReference type="InterPro" id="IPR034163">
    <property type="entry name" value="Aspergillopepsin-like_cat_dom"/>
</dbReference>
<dbReference type="OrthoDB" id="2747330at2759"/>
<evidence type="ECO:0000256" key="5">
    <source>
        <dbReference type="PIRSR" id="PIRSR601461-1"/>
    </source>
</evidence>
<feature type="domain" description="Peptidase A1" evidence="6">
    <location>
        <begin position="5"/>
        <end position="337"/>
    </location>
</feature>
<dbReference type="PRINTS" id="PR00792">
    <property type="entry name" value="PEPSIN"/>
</dbReference>
<feature type="active site" evidence="5">
    <location>
        <position position="217"/>
    </location>
</feature>
<dbReference type="EMBL" id="MU004230">
    <property type="protein sequence ID" value="KAF2675428.1"/>
    <property type="molecule type" value="Genomic_DNA"/>
</dbReference>
<name>A0A6A6UWH9_9PEZI</name>
<dbReference type="InterPro" id="IPR033121">
    <property type="entry name" value="PEPTIDASE_A1"/>
</dbReference>
<keyword evidence="2 7" id="KW-0645">Protease</keyword>
<feature type="non-terminal residue" evidence="7">
    <location>
        <position position="1"/>
    </location>
</feature>
<feature type="active site" evidence="5">
    <location>
        <position position="21"/>
    </location>
</feature>
<dbReference type="PANTHER" id="PTHR47966">
    <property type="entry name" value="BETA-SITE APP-CLEAVING ENZYME, ISOFORM A-RELATED"/>
    <property type="match status" value="1"/>
</dbReference>
<sequence>NDLEYLSPVEVGNTIMKLDFDTGSSDLWVFSDKLPLWQLQNHTFYPTEAVNTTNATASSNVRQVTGVKKEGFTWTIVYGDGTSASGVVFMDKVRVGAATVNTQAVEVATSVSRQFHEEKSDGLLGLGFGKTNTIKPQGQKTFFENLKDNLPLPLFTVSLKKGATGIYDFGFIDQKKYTGDIKYINVNTTRGYWEYAAVGYQVGNSPPVKTAFQSIADTGTTLLLLPTEVVKAFYANVPGAQLITTEGGYVYPCESAAKMPDLKLLVASTRTSNETPVELTVPGYFLDRGKSATGSGRCFGGVQMGSPALSIWGDIFLKSQFVVFEHVNDTNPRIGFAKQ</sequence>
<evidence type="ECO:0000313" key="8">
    <source>
        <dbReference type="Proteomes" id="UP000799302"/>
    </source>
</evidence>
<evidence type="ECO:0000256" key="2">
    <source>
        <dbReference type="ARBA" id="ARBA00022670"/>
    </source>
</evidence>
<dbReference type="Proteomes" id="UP000799302">
    <property type="component" value="Unassembled WGS sequence"/>
</dbReference>